<evidence type="ECO:0000313" key="3">
    <source>
        <dbReference type="Proteomes" id="UP001154078"/>
    </source>
</evidence>
<feature type="compositionally biased region" description="Polar residues" evidence="1">
    <location>
        <begin position="108"/>
        <end position="125"/>
    </location>
</feature>
<dbReference type="Gene3D" id="4.10.60.10">
    <property type="entry name" value="Zinc finger, CCHC-type"/>
    <property type="match status" value="1"/>
</dbReference>
<evidence type="ECO:0000313" key="2">
    <source>
        <dbReference type="EMBL" id="CAH0547208.1"/>
    </source>
</evidence>
<dbReference type="SUPFAM" id="SSF57756">
    <property type="entry name" value="Retrovirus zinc finger-like domains"/>
    <property type="match status" value="1"/>
</dbReference>
<dbReference type="GO" id="GO:0008270">
    <property type="term" value="F:zinc ion binding"/>
    <property type="evidence" value="ECO:0007669"/>
    <property type="project" value="InterPro"/>
</dbReference>
<sequence>MPLILVFLPRSEKSIFDTSTILNLKIKVETQHNKAAISQCFRCQRFGHGQSRCTAPPKCVKCAGEHLSNDCTKSKESKATCANCGESHPASYRGCPNYPKLEQKPQETKSAQQQQPSRSYAQVSRNTATTNDMTAHLQRFSEMFQQMQLIANQIHLSKQKAELLFLAPYHTPPKRYKVDESFGSMGMRFCVCLHITAFNAIATTYSVLG</sequence>
<evidence type="ECO:0000256" key="1">
    <source>
        <dbReference type="SAM" id="MobiDB-lite"/>
    </source>
</evidence>
<keyword evidence="3" id="KW-1185">Reference proteome</keyword>
<gene>
    <name evidence="2" type="ORF">MELIAE_LOCUS1245</name>
</gene>
<evidence type="ECO:0008006" key="4">
    <source>
        <dbReference type="Google" id="ProtNLM"/>
    </source>
</evidence>
<dbReference type="GO" id="GO:0003676">
    <property type="term" value="F:nucleic acid binding"/>
    <property type="evidence" value="ECO:0007669"/>
    <property type="project" value="InterPro"/>
</dbReference>
<reference evidence="2" key="1">
    <citation type="submission" date="2021-12" db="EMBL/GenBank/DDBJ databases">
        <authorList>
            <person name="King R."/>
        </authorList>
    </citation>
    <scope>NUCLEOTIDE SEQUENCE</scope>
</reference>
<protein>
    <recommendedName>
        <fullName evidence="4">Nucleic-acid-binding protein from transposon X-element</fullName>
    </recommendedName>
</protein>
<dbReference type="Proteomes" id="UP001154078">
    <property type="component" value="Chromosome 1"/>
</dbReference>
<feature type="region of interest" description="Disordered" evidence="1">
    <location>
        <begin position="95"/>
        <end position="125"/>
    </location>
</feature>
<dbReference type="InterPro" id="IPR036875">
    <property type="entry name" value="Znf_CCHC_sf"/>
</dbReference>
<organism evidence="2 3">
    <name type="scientific">Brassicogethes aeneus</name>
    <name type="common">Rape pollen beetle</name>
    <name type="synonym">Meligethes aeneus</name>
    <dbReference type="NCBI Taxonomy" id="1431903"/>
    <lineage>
        <taxon>Eukaryota</taxon>
        <taxon>Metazoa</taxon>
        <taxon>Ecdysozoa</taxon>
        <taxon>Arthropoda</taxon>
        <taxon>Hexapoda</taxon>
        <taxon>Insecta</taxon>
        <taxon>Pterygota</taxon>
        <taxon>Neoptera</taxon>
        <taxon>Endopterygota</taxon>
        <taxon>Coleoptera</taxon>
        <taxon>Polyphaga</taxon>
        <taxon>Cucujiformia</taxon>
        <taxon>Nitidulidae</taxon>
        <taxon>Meligethinae</taxon>
        <taxon>Brassicogethes</taxon>
    </lineage>
</organism>
<proteinExistence type="predicted"/>
<dbReference type="AlphaFoldDB" id="A0A9P0AT21"/>
<dbReference type="EMBL" id="OV121132">
    <property type="protein sequence ID" value="CAH0547208.1"/>
    <property type="molecule type" value="Genomic_DNA"/>
</dbReference>
<dbReference type="PANTHER" id="PTHR33273:SF2">
    <property type="entry name" value="ENDONUCLEASE_EXONUCLEASE_PHOSPHATASE DOMAIN-CONTAINING PROTEIN"/>
    <property type="match status" value="1"/>
</dbReference>
<dbReference type="PANTHER" id="PTHR33273">
    <property type="entry name" value="DOMAIN-CONTAINING PROTEIN, PUTATIVE-RELATED"/>
    <property type="match status" value="1"/>
</dbReference>
<name>A0A9P0AT21_BRAAE</name>
<dbReference type="OrthoDB" id="8123891at2759"/>
<accession>A0A9P0AT21</accession>